<evidence type="ECO:0008006" key="8">
    <source>
        <dbReference type="Google" id="ProtNLM"/>
    </source>
</evidence>
<proteinExistence type="predicted"/>
<sequence length="116" mass="12607">MSNLISLSMSNLATLLAAAAYLVGGIVNASAARPIRQEFVRYGFPWWWCWVTAALEIITALLLVMRPTFTIGLALGACIMLAAIVAILRARDFRHIPPPAVFLLLLSTAAFVQFSS</sequence>
<gene>
    <name evidence="6" type="ORF">E2F50_20135</name>
</gene>
<keyword evidence="7" id="KW-1185">Reference proteome</keyword>
<accession>A0A4R5U9G4</accession>
<comment type="caution">
    <text evidence="6">The sequence shown here is derived from an EMBL/GenBank/DDBJ whole genome shotgun (WGS) entry which is preliminary data.</text>
</comment>
<keyword evidence="4 5" id="KW-0472">Membrane</keyword>
<name>A0A4R5U9G4_9HYPH</name>
<evidence type="ECO:0000256" key="3">
    <source>
        <dbReference type="ARBA" id="ARBA00022989"/>
    </source>
</evidence>
<dbReference type="Pfam" id="PF13564">
    <property type="entry name" value="DoxX_2"/>
    <property type="match status" value="1"/>
</dbReference>
<feature type="transmembrane region" description="Helical" evidence="5">
    <location>
        <begin position="96"/>
        <end position="114"/>
    </location>
</feature>
<reference evidence="6 7" key="1">
    <citation type="submission" date="2019-03" db="EMBL/GenBank/DDBJ databases">
        <title>Rhizobium sp. nov., an bacterium isolated from biocrust in Mu Us Desert.</title>
        <authorList>
            <person name="Lixiong L."/>
        </authorList>
    </citation>
    <scope>NUCLEOTIDE SEQUENCE [LARGE SCALE GENOMIC DNA]</scope>
    <source>
        <strain evidence="6 7">SPY-1</strain>
    </source>
</reference>
<evidence type="ECO:0000313" key="7">
    <source>
        <dbReference type="Proteomes" id="UP000295238"/>
    </source>
</evidence>
<dbReference type="RefSeq" id="WP_133317971.1">
    <property type="nucleotide sequence ID" value="NZ_SMTL01000007.1"/>
</dbReference>
<protein>
    <recommendedName>
        <fullName evidence="8">DoxX family protein</fullName>
    </recommendedName>
</protein>
<evidence type="ECO:0000256" key="4">
    <source>
        <dbReference type="ARBA" id="ARBA00023136"/>
    </source>
</evidence>
<dbReference type="AlphaFoldDB" id="A0A4R5U9G4"/>
<keyword evidence="3 5" id="KW-1133">Transmembrane helix</keyword>
<evidence type="ECO:0000256" key="5">
    <source>
        <dbReference type="SAM" id="Phobius"/>
    </source>
</evidence>
<dbReference type="GO" id="GO:0016020">
    <property type="term" value="C:membrane"/>
    <property type="evidence" value="ECO:0007669"/>
    <property type="project" value="UniProtKB-SubCell"/>
</dbReference>
<dbReference type="EMBL" id="SMTL01000007">
    <property type="protein sequence ID" value="TDK31255.1"/>
    <property type="molecule type" value="Genomic_DNA"/>
</dbReference>
<keyword evidence="2 5" id="KW-0812">Transmembrane</keyword>
<evidence type="ECO:0000256" key="2">
    <source>
        <dbReference type="ARBA" id="ARBA00022692"/>
    </source>
</evidence>
<dbReference type="Proteomes" id="UP000295238">
    <property type="component" value="Unassembled WGS sequence"/>
</dbReference>
<evidence type="ECO:0000313" key="6">
    <source>
        <dbReference type="EMBL" id="TDK31255.1"/>
    </source>
</evidence>
<organism evidence="6 7">
    <name type="scientific">Rhizobium deserti</name>
    <dbReference type="NCBI Taxonomy" id="2547961"/>
    <lineage>
        <taxon>Bacteria</taxon>
        <taxon>Pseudomonadati</taxon>
        <taxon>Pseudomonadota</taxon>
        <taxon>Alphaproteobacteria</taxon>
        <taxon>Hyphomicrobiales</taxon>
        <taxon>Rhizobiaceae</taxon>
        <taxon>Rhizobium/Agrobacterium group</taxon>
        <taxon>Rhizobium</taxon>
    </lineage>
</organism>
<feature type="transmembrane region" description="Helical" evidence="5">
    <location>
        <begin position="71"/>
        <end position="90"/>
    </location>
</feature>
<dbReference type="OrthoDB" id="7595779at2"/>
<comment type="subcellular location">
    <subcellularLocation>
        <location evidence="1">Membrane</location>
        <topology evidence="1">Multi-pass membrane protein</topology>
    </subcellularLocation>
</comment>
<feature type="transmembrane region" description="Helical" evidence="5">
    <location>
        <begin position="47"/>
        <end position="64"/>
    </location>
</feature>
<dbReference type="InterPro" id="IPR032808">
    <property type="entry name" value="DoxX"/>
</dbReference>
<evidence type="ECO:0000256" key="1">
    <source>
        <dbReference type="ARBA" id="ARBA00004141"/>
    </source>
</evidence>